<protein>
    <submittedName>
        <fullName evidence="2">Uncharacterized protein</fullName>
    </submittedName>
</protein>
<evidence type="ECO:0000313" key="3">
    <source>
        <dbReference type="Proteomes" id="UP001189429"/>
    </source>
</evidence>
<evidence type="ECO:0000313" key="2">
    <source>
        <dbReference type="EMBL" id="CAK0790827.1"/>
    </source>
</evidence>
<comment type="caution">
    <text evidence="2">The sequence shown here is derived from an EMBL/GenBank/DDBJ whole genome shotgun (WGS) entry which is preliminary data.</text>
</comment>
<organism evidence="2 3">
    <name type="scientific">Prorocentrum cordatum</name>
    <dbReference type="NCBI Taxonomy" id="2364126"/>
    <lineage>
        <taxon>Eukaryota</taxon>
        <taxon>Sar</taxon>
        <taxon>Alveolata</taxon>
        <taxon>Dinophyceae</taxon>
        <taxon>Prorocentrales</taxon>
        <taxon>Prorocentraceae</taxon>
        <taxon>Prorocentrum</taxon>
    </lineage>
</organism>
<feature type="compositionally biased region" description="Basic and acidic residues" evidence="1">
    <location>
        <begin position="155"/>
        <end position="165"/>
    </location>
</feature>
<keyword evidence="3" id="KW-1185">Reference proteome</keyword>
<evidence type="ECO:0000256" key="1">
    <source>
        <dbReference type="SAM" id="MobiDB-lite"/>
    </source>
</evidence>
<reference evidence="2" key="1">
    <citation type="submission" date="2023-10" db="EMBL/GenBank/DDBJ databases">
        <authorList>
            <person name="Chen Y."/>
            <person name="Shah S."/>
            <person name="Dougan E. K."/>
            <person name="Thang M."/>
            <person name="Chan C."/>
        </authorList>
    </citation>
    <scope>NUCLEOTIDE SEQUENCE [LARGE SCALE GENOMIC DNA]</scope>
</reference>
<feature type="region of interest" description="Disordered" evidence="1">
    <location>
        <begin position="100"/>
        <end position="184"/>
    </location>
</feature>
<feature type="region of interest" description="Disordered" evidence="1">
    <location>
        <begin position="1"/>
        <end position="26"/>
    </location>
</feature>
<dbReference type="Proteomes" id="UP001189429">
    <property type="component" value="Unassembled WGS sequence"/>
</dbReference>
<gene>
    <name evidence="2" type="ORF">PCOR1329_LOCUS2002</name>
</gene>
<proteinExistence type="predicted"/>
<feature type="compositionally biased region" description="Low complexity" evidence="1">
    <location>
        <begin position="166"/>
        <end position="176"/>
    </location>
</feature>
<name>A0ABN9PKM3_9DINO</name>
<dbReference type="EMBL" id="CAUYUJ010000492">
    <property type="protein sequence ID" value="CAK0790827.1"/>
    <property type="molecule type" value="Genomic_DNA"/>
</dbReference>
<feature type="compositionally biased region" description="Basic and acidic residues" evidence="1">
    <location>
        <begin position="118"/>
        <end position="144"/>
    </location>
</feature>
<feature type="non-terminal residue" evidence="2">
    <location>
        <position position="184"/>
    </location>
</feature>
<feature type="compositionally biased region" description="Polar residues" evidence="1">
    <location>
        <begin position="1"/>
        <end position="20"/>
    </location>
</feature>
<sequence length="184" mass="20062">MLTASLLKTDSKPTSLSSHRAQMRQAHEQLSQRTAAWAASARRPEDSMAISLDGKVIGSVDVLPTTSLAGLRALLGERFPKLPGLPDAYLFLAADGNPIPQDQEDNMPSLAFLPEVKITPEEMKRKRRNREPEAEEKKEPEKPAARSGASAGQSVRDHRDRDARRAGSPPRGPRASEVLRGSPP</sequence>
<accession>A0ABN9PKM3</accession>